<feature type="compositionally biased region" description="Polar residues" evidence="1">
    <location>
        <begin position="1"/>
        <end position="10"/>
    </location>
</feature>
<dbReference type="InterPro" id="IPR018289">
    <property type="entry name" value="MULE_transposase_dom"/>
</dbReference>
<evidence type="ECO:0000313" key="4">
    <source>
        <dbReference type="Proteomes" id="UP001168821"/>
    </source>
</evidence>
<dbReference type="Pfam" id="PF10551">
    <property type="entry name" value="MULE"/>
    <property type="match status" value="1"/>
</dbReference>
<proteinExistence type="predicted"/>
<reference evidence="3" key="1">
    <citation type="journal article" date="2023" name="G3 (Bethesda)">
        <title>Whole genome assemblies of Zophobas morio and Tenebrio molitor.</title>
        <authorList>
            <person name="Kaur S."/>
            <person name="Stinson S.A."/>
            <person name="diCenzo G.C."/>
        </authorList>
    </citation>
    <scope>NUCLEOTIDE SEQUENCE</scope>
    <source>
        <strain evidence="3">QUZm001</strain>
    </source>
</reference>
<dbReference type="EMBL" id="JALNTZ010000007">
    <property type="protein sequence ID" value="KAJ3645124.1"/>
    <property type="molecule type" value="Genomic_DNA"/>
</dbReference>
<dbReference type="Proteomes" id="UP001168821">
    <property type="component" value="Unassembled WGS sequence"/>
</dbReference>
<evidence type="ECO:0000259" key="2">
    <source>
        <dbReference type="Pfam" id="PF10551"/>
    </source>
</evidence>
<organism evidence="3 4">
    <name type="scientific">Zophobas morio</name>
    <dbReference type="NCBI Taxonomy" id="2755281"/>
    <lineage>
        <taxon>Eukaryota</taxon>
        <taxon>Metazoa</taxon>
        <taxon>Ecdysozoa</taxon>
        <taxon>Arthropoda</taxon>
        <taxon>Hexapoda</taxon>
        <taxon>Insecta</taxon>
        <taxon>Pterygota</taxon>
        <taxon>Neoptera</taxon>
        <taxon>Endopterygota</taxon>
        <taxon>Coleoptera</taxon>
        <taxon>Polyphaga</taxon>
        <taxon>Cucujiformia</taxon>
        <taxon>Tenebrionidae</taxon>
        <taxon>Zophobas</taxon>
    </lineage>
</organism>
<sequence length="156" mass="17933">MLPTVSSLSRSIRHAREKENSGPSVPLSLSELTIPAQYQNTAKGDKFLLYDSKDDDRVLIFGTKKNLELLSNSTTWMMDGTFQTVPALFYQLYTIHGEVRNAYFPLVFGLLPKKSEAIYVKFFEKIREFLVNPKVKVIITDIERNMKRQTILLLTI</sequence>
<protein>
    <recommendedName>
        <fullName evidence="2">MULE transposase domain-containing protein</fullName>
    </recommendedName>
</protein>
<name>A0AA38HX67_9CUCU</name>
<comment type="caution">
    <text evidence="3">The sequence shown here is derived from an EMBL/GenBank/DDBJ whole genome shotgun (WGS) entry which is preliminary data.</text>
</comment>
<accession>A0AA38HX67</accession>
<keyword evidence="4" id="KW-1185">Reference proteome</keyword>
<evidence type="ECO:0000256" key="1">
    <source>
        <dbReference type="SAM" id="MobiDB-lite"/>
    </source>
</evidence>
<gene>
    <name evidence="3" type="ORF">Zmor_022811</name>
</gene>
<dbReference type="AlphaFoldDB" id="A0AA38HX67"/>
<feature type="domain" description="MULE transposase" evidence="2">
    <location>
        <begin position="76"/>
        <end position="147"/>
    </location>
</feature>
<evidence type="ECO:0000313" key="3">
    <source>
        <dbReference type="EMBL" id="KAJ3645124.1"/>
    </source>
</evidence>
<feature type="region of interest" description="Disordered" evidence="1">
    <location>
        <begin position="1"/>
        <end position="26"/>
    </location>
</feature>